<dbReference type="AlphaFoldDB" id="A0AA39ZE87"/>
<feature type="compositionally biased region" description="Low complexity" evidence="2">
    <location>
        <begin position="209"/>
        <end position="227"/>
    </location>
</feature>
<accession>A0AA39ZE87</accession>
<reference evidence="3" key="1">
    <citation type="submission" date="2023-06" db="EMBL/GenBank/DDBJ databases">
        <title>Genome-scale phylogeny and comparative genomics of the fungal order Sordariales.</title>
        <authorList>
            <consortium name="Lawrence Berkeley National Laboratory"/>
            <person name="Hensen N."/>
            <person name="Bonometti L."/>
            <person name="Westerberg I."/>
            <person name="Brannstrom I.O."/>
            <person name="Guillou S."/>
            <person name="Cros-Aarteil S."/>
            <person name="Calhoun S."/>
            <person name="Haridas S."/>
            <person name="Kuo A."/>
            <person name="Mondo S."/>
            <person name="Pangilinan J."/>
            <person name="Riley R."/>
            <person name="Labutti K."/>
            <person name="Andreopoulos B."/>
            <person name="Lipzen A."/>
            <person name="Chen C."/>
            <person name="Yanf M."/>
            <person name="Daum C."/>
            <person name="Ng V."/>
            <person name="Clum A."/>
            <person name="Steindorff A."/>
            <person name="Ohm R."/>
            <person name="Martin F."/>
            <person name="Silar P."/>
            <person name="Natvig D."/>
            <person name="Lalanne C."/>
            <person name="Gautier V."/>
            <person name="Ament-Velasquez S.L."/>
            <person name="Kruys A."/>
            <person name="Hutchinson M.I."/>
            <person name="Powell A.J."/>
            <person name="Barry K."/>
            <person name="Miller A.N."/>
            <person name="Grigoriev I.V."/>
            <person name="Debuchy R."/>
            <person name="Gladieux P."/>
            <person name="Thoren M.H."/>
            <person name="Johannesson H."/>
        </authorList>
    </citation>
    <scope>NUCLEOTIDE SEQUENCE</scope>
    <source>
        <strain evidence="3">CBS 307.81</strain>
    </source>
</reference>
<protein>
    <recommendedName>
        <fullName evidence="5">SWI5-dependent HO expression protein 3</fullName>
    </recommendedName>
</protein>
<dbReference type="EMBL" id="JAULSY010000044">
    <property type="protein sequence ID" value="KAK0669363.1"/>
    <property type="molecule type" value="Genomic_DNA"/>
</dbReference>
<feature type="compositionally biased region" description="Polar residues" evidence="2">
    <location>
        <begin position="256"/>
        <end position="273"/>
    </location>
</feature>
<gene>
    <name evidence="3" type="ORF">QBC41DRAFT_109774</name>
</gene>
<dbReference type="PANTHER" id="PTHR43941">
    <property type="entry name" value="STRUCTURAL MAINTENANCE OF CHROMOSOMES PROTEIN 2"/>
    <property type="match status" value="1"/>
</dbReference>
<keyword evidence="1" id="KW-0175">Coiled coil</keyword>
<organism evidence="3 4">
    <name type="scientific">Cercophora samala</name>
    <dbReference type="NCBI Taxonomy" id="330535"/>
    <lineage>
        <taxon>Eukaryota</taxon>
        <taxon>Fungi</taxon>
        <taxon>Dikarya</taxon>
        <taxon>Ascomycota</taxon>
        <taxon>Pezizomycotina</taxon>
        <taxon>Sordariomycetes</taxon>
        <taxon>Sordariomycetidae</taxon>
        <taxon>Sordariales</taxon>
        <taxon>Lasiosphaeriaceae</taxon>
        <taxon>Cercophora</taxon>
    </lineage>
</organism>
<keyword evidence="4" id="KW-1185">Reference proteome</keyword>
<evidence type="ECO:0000256" key="2">
    <source>
        <dbReference type="SAM" id="MobiDB-lite"/>
    </source>
</evidence>
<sequence length="575" mass="62836">MRNKLVKARPNSTTAKALGFFNIHQDRGDGDERKASPSSSTRNSVDAPLSSPRAATQHQTPAANQQAQAAITSPPTSPSPTSRTRSPPPQSPASNNNQAARQQPQQQQQQQQDRRPSFRATLTPVSEATINSAMSRTAAGSTPNTNGVNGKATPPAPAAPSPSAAATTSSSSLSPSRMNSTIRAVPSFDRSSGEDSSSDGTNATTSRDSALSSSINSTASMSSSESANLTPNGGGGLHKIPSVGRLRPSPSGVSIGENNSDQNSTPGTRTLRSFPSMGDIPQRGSSISATAGYPSAADNPGGGSPTPNEISLAAGEAHLSGGWDNSVGKAGLGKTGRVINRLVSDNESLKRDIKIERLRAEEARQQAQLLKDQLDRTTREHESQMLDVNVTKTLLARKERQVEALQQTVELERTRAVSATDRERIWKEELEKVKAECKRQVEEANNQVLLTDGRYNALASHWGGEGERYKKRTDKMKKEFEELSEKRREDDEKIRRHEQMIDQMYVEIDDLEKQNRALWEMFERYKKEKDESLRGMTEKNFKQAEELQRTIEEAKEARDKLRWALNVKENVKGAK</sequence>
<evidence type="ECO:0000256" key="1">
    <source>
        <dbReference type="SAM" id="Coils"/>
    </source>
</evidence>
<proteinExistence type="predicted"/>
<feature type="region of interest" description="Disordered" evidence="2">
    <location>
        <begin position="1"/>
        <end position="310"/>
    </location>
</feature>
<feature type="compositionally biased region" description="Low complexity" evidence="2">
    <location>
        <begin position="92"/>
        <end position="111"/>
    </location>
</feature>
<comment type="caution">
    <text evidence="3">The sequence shown here is derived from an EMBL/GenBank/DDBJ whole genome shotgun (WGS) entry which is preliminary data.</text>
</comment>
<feature type="compositionally biased region" description="Polar residues" evidence="2">
    <location>
        <begin position="123"/>
        <end position="148"/>
    </location>
</feature>
<feature type="compositionally biased region" description="Basic and acidic residues" evidence="2">
    <location>
        <begin position="24"/>
        <end position="35"/>
    </location>
</feature>
<evidence type="ECO:0000313" key="4">
    <source>
        <dbReference type="Proteomes" id="UP001174997"/>
    </source>
</evidence>
<feature type="coiled-coil region" evidence="1">
    <location>
        <begin position="346"/>
        <end position="571"/>
    </location>
</feature>
<feature type="compositionally biased region" description="Low complexity" evidence="2">
    <location>
        <begin position="161"/>
        <end position="176"/>
    </location>
</feature>
<feature type="compositionally biased region" description="Low complexity" evidence="2">
    <location>
        <begin position="187"/>
        <end position="199"/>
    </location>
</feature>
<name>A0AA39ZE87_9PEZI</name>
<dbReference type="PANTHER" id="PTHR43941:SF1">
    <property type="entry name" value="STRUCTURAL MAINTENANCE OF CHROMOSOMES PROTEIN 2"/>
    <property type="match status" value="1"/>
</dbReference>
<feature type="compositionally biased region" description="Low complexity" evidence="2">
    <location>
        <begin position="54"/>
        <end position="85"/>
    </location>
</feature>
<evidence type="ECO:0000313" key="3">
    <source>
        <dbReference type="EMBL" id="KAK0669363.1"/>
    </source>
</evidence>
<evidence type="ECO:0008006" key="5">
    <source>
        <dbReference type="Google" id="ProtNLM"/>
    </source>
</evidence>
<dbReference type="Proteomes" id="UP001174997">
    <property type="component" value="Unassembled WGS sequence"/>
</dbReference>